<dbReference type="SUPFAM" id="SSF54106">
    <property type="entry name" value="LysM domain"/>
    <property type="match status" value="1"/>
</dbReference>
<dbReference type="PANTHER" id="PTHR34700:SF4">
    <property type="entry name" value="PHAGE-LIKE ELEMENT PBSX PROTEIN XKDP"/>
    <property type="match status" value="1"/>
</dbReference>
<accession>A0ABS2RMT8</accession>
<name>A0ABS2RMT8_9ACTN</name>
<evidence type="ECO:0000313" key="6">
    <source>
        <dbReference type="Proteomes" id="UP000704762"/>
    </source>
</evidence>
<feature type="chain" id="PRO_5046502692" evidence="3">
    <location>
        <begin position="29"/>
        <end position="201"/>
    </location>
</feature>
<dbReference type="InterPro" id="IPR018392">
    <property type="entry name" value="LysM"/>
</dbReference>
<dbReference type="SUPFAM" id="SSF53955">
    <property type="entry name" value="Lysozyme-like"/>
    <property type="match status" value="1"/>
</dbReference>
<evidence type="ECO:0000313" key="5">
    <source>
        <dbReference type="EMBL" id="MBM7799249.1"/>
    </source>
</evidence>
<comment type="similarity">
    <text evidence="1">Belongs to the transglycosylase family. Rpf subfamily.</text>
</comment>
<dbReference type="EMBL" id="JAFBCF010000001">
    <property type="protein sequence ID" value="MBM7799249.1"/>
    <property type="molecule type" value="Genomic_DNA"/>
</dbReference>
<feature type="domain" description="LysM" evidence="4">
    <location>
        <begin position="152"/>
        <end position="200"/>
    </location>
</feature>
<dbReference type="SMART" id="SM00257">
    <property type="entry name" value="LysM"/>
    <property type="match status" value="1"/>
</dbReference>
<dbReference type="CDD" id="cd00118">
    <property type="entry name" value="LysM"/>
    <property type="match status" value="1"/>
</dbReference>
<keyword evidence="2" id="KW-0378">Hydrolase</keyword>
<dbReference type="Gene3D" id="3.10.350.10">
    <property type="entry name" value="LysM domain"/>
    <property type="match status" value="1"/>
</dbReference>
<evidence type="ECO:0000259" key="4">
    <source>
        <dbReference type="PROSITE" id="PS51782"/>
    </source>
</evidence>
<organism evidence="5 6">
    <name type="scientific">Microlunatus panaciterrae</name>
    <dbReference type="NCBI Taxonomy" id="400768"/>
    <lineage>
        <taxon>Bacteria</taxon>
        <taxon>Bacillati</taxon>
        <taxon>Actinomycetota</taxon>
        <taxon>Actinomycetes</taxon>
        <taxon>Propionibacteriales</taxon>
        <taxon>Propionibacteriaceae</taxon>
        <taxon>Microlunatus</taxon>
    </lineage>
</organism>
<protein>
    <submittedName>
        <fullName evidence="5">LysM repeat protein</fullName>
    </submittedName>
</protein>
<evidence type="ECO:0000256" key="1">
    <source>
        <dbReference type="ARBA" id="ARBA00010830"/>
    </source>
</evidence>
<proteinExistence type="inferred from homology"/>
<dbReference type="InterPro" id="IPR052196">
    <property type="entry name" value="Bact_Kbp"/>
</dbReference>
<dbReference type="Gene3D" id="1.10.530.10">
    <property type="match status" value="1"/>
</dbReference>
<dbReference type="PANTHER" id="PTHR34700">
    <property type="entry name" value="POTASSIUM BINDING PROTEIN KBP"/>
    <property type="match status" value="1"/>
</dbReference>
<keyword evidence="6" id="KW-1185">Reference proteome</keyword>
<dbReference type="InterPro" id="IPR010618">
    <property type="entry name" value="RPF"/>
</dbReference>
<dbReference type="Proteomes" id="UP000704762">
    <property type="component" value="Unassembled WGS sequence"/>
</dbReference>
<sequence length="201" mass="21152">MNNSKIMKRLVGVAAAVALSVGMGAATAAPASAGGSVWDRVADCESSGNWSINTGNGFYGGLQFSRSTWKAFGGTQYASTANRASKAEQIAVARRTLAAQGPGAWPVCGRKAGLTRANGGASTNASASAHKTTVTKKKATKAKKKSHKVHGKTVRVKRGDTIAKIAKRHHVRGGWKGLWKLNKRTVKNPNAIYIGQVLRVR</sequence>
<dbReference type="Pfam" id="PF01476">
    <property type="entry name" value="LysM"/>
    <property type="match status" value="1"/>
</dbReference>
<keyword evidence="3" id="KW-0732">Signal</keyword>
<dbReference type="InterPro" id="IPR036779">
    <property type="entry name" value="LysM_dom_sf"/>
</dbReference>
<evidence type="ECO:0000256" key="3">
    <source>
        <dbReference type="SAM" id="SignalP"/>
    </source>
</evidence>
<feature type="signal peptide" evidence="3">
    <location>
        <begin position="1"/>
        <end position="28"/>
    </location>
</feature>
<dbReference type="InterPro" id="IPR023346">
    <property type="entry name" value="Lysozyme-like_dom_sf"/>
</dbReference>
<dbReference type="PROSITE" id="PS51782">
    <property type="entry name" value="LYSM"/>
    <property type="match status" value="1"/>
</dbReference>
<reference evidence="5 6" key="1">
    <citation type="submission" date="2021-01" db="EMBL/GenBank/DDBJ databases">
        <title>Sequencing the genomes of 1000 actinobacteria strains.</title>
        <authorList>
            <person name="Klenk H.-P."/>
        </authorList>
    </citation>
    <scope>NUCLEOTIDE SEQUENCE [LARGE SCALE GENOMIC DNA]</scope>
    <source>
        <strain evidence="5 6">DSM 18662</strain>
    </source>
</reference>
<dbReference type="Pfam" id="PF06737">
    <property type="entry name" value="Transglycosylas"/>
    <property type="match status" value="1"/>
</dbReference>
<evidence type="ECO:0000256" key="2">
    <source>
        <dbReference type="ARBA" id="ARBA00022801"/>
    </source>
</evidence>
<comment type="caution">
    <text evidence="5">The sequence shown here is derived from an EMBL/GenBank/DDBJ whole genome shotgun (WGS) entry which is preliminary data.</text>
</comment>
<dbReference type="RefSeq" id="WP_275588341.1">
    <property type="nucleotide sequence ID" value="NZ_BAAAQP010000001.1"/>
</dbReference>
<dbReference type="CDD" id="cd13925">
    <property type="entry name" value="RPF"/>
    <property type="match status" value="1"/>
</dbReference>
<gene>
    <name evidence="5" type="ORF">JOE57_002170</name>
</gene>